<dbReference type="EMBL" id="LT630450">
    <property type="protein sequence ID" value="SFV72351.1"/>
    <property type="molecule type" value="Genomic_DNA"/>
</dbReference>
<protein>
    <recommendedName>
        <fullName evidence="3">Phage protein D</fullName>
    </recommendedName>
</protein>
<reference evidence="2" key="1">
    <citation type="submission" date="2016-10" db="EMBL/GenBank/DDBJ databases">
        <authorList>
            <person name="Wegmann U."/>
        </authorList>
    </citation>
    <scope>NUCLEOTIDE SEQUENCE [LARGE SCALE GENOMIC DNA]</scope>
</reference>
<evidence type="ECO:0008006" key="3">
    <source>
        <dbReference type="Google" id="ProtNLM"/>
    </source>
</evidence>
<evidence type="ECO:0000313" key="1">
    <source>
        <dbReference type="EMBL" id="SFV72351.1"/>
    </source>
</evidence>
<proteinExistence type="predicted"/>
<keyword evidence="2" id="KW-1185">Reference proteome</keyword>
<organism evidence="1 2">
    <name type="scientific">Desulfovibrio piger</name>
    <dbReference type="NCBI Taxonomy" id="901"/>
    <lineage>
        <taxon>Bacteria</taxon>
        <taxon>Pseudomonadati</taxon>
        <taxon>Thermodesulfobacteriota</taxon>
        <taxon>Desulfovibrionia</taxon>
        <taxon>Desulfovibrionales</taxon>
        <taxon>Desulfovibrionaceae</taxon>
        <taxon>Desulfovibrio</taxon>
    </lineage>
</organism>
<name>A0A1K1LCD1_9BACT</name>
<dbReference type="Proteomes" id="UP000186323">
    <property type="component" value="Chromosome I"/>
</dbReference>
<gene>
    <name evidence="1" type="ORF">DESPIGER_0461</name>
</gene>
<dbReference type="KEGG" id="dpg:DESPIGER_0461"/>
<dbReference type="RefSeq" id="WP_072332566.1">
    <property type="nucleotide sequence ID" value="NZ_LT630450.1"/>
</dbReference>
<accession>A0A1K1LCD1</accession>
<dbReference type="OrthoDB" id="5446364at2"/>
<evidence type="ECO:0000313" key="2">
    <source>
        <dbReference type="Proteomes" id="UP000186323"/>
    </source>
</evidence>
<sequence>MIEGLNVRCNVGPLEVLRSPFLELVFRRRAVVSRATITVPDPEGEARAVLATGQAVAVRWGYRGETGFWQEWEGTVEGIDQPRADSSSADAVTVHAVGREKVLTTTDVTESFYREPADVVARRLLARTGLAVGAVDVPGDVLPYQVFSGVSVARAVRQLAYTLERSFGHDMSRHALWLGASGLTWSDGNEPGDVYSVATAENLLAHTPPQADGGTGVLVSVPLPGLTHSRLVHIRDARRSLDATVRALDVVHTFQESGNRTVITYGKDVGWS</sequence>
<dbReference type="AlphaFoldDB" id="A0A1K1LCD1"/>